<feature type="region of interest" description="Disordered" evidence="1">
    <location>
        <begin position="127"/>
        <end position="183"/>
    </location>
</feature>
<accession>A0A974S3M7</accession>
<evidence type="ECO:0000313" key="4">
    <source>
        <dbReference type="Proteomes" id="UP000595894"/>
    </source>
</evidence>
<evidence type="ECO:0000313" key="3">
    <source>
        <dbReference type="EMBL" id="QQV76601.1"/>
    </source>
</evidence>
<keyword evidence="2" id="KW-0732">Signal</keyword>
<evidence type="ECO:0000256" key="1">
    <source>
        <dbReference type="SAM" id="MobiDB-lite"/>
    </source>
</evidence>
<dbReference type="Gene3D" id="1.25.40.10">
    <property type="entry name" value="Tetratricopeptide repeat domain"/>
    <property type="match status" value="1"/>
</dbReference>
<proteinExistence type="predicted"/>
<feature type="chain" id="PRO_5037629669" evidence="2">
    <location>
        <begin position="22"/>
        <end position="330"/>
    </location>
</feature>
<dbReference type="AlphaFoldDB" id="A0A974S3M7"/>
<dbReference type="RefSeq" id="WP_202092095.1">
    <property type="nucleotide sequence ID" value="NZ_CP061035.1"/>
</dbReference>
<sequence>MSVRFSILLALLGGVAAPAYAQSRDTTIDVRVDRLEGQMRAVQRKVFPTANGKFAQPEITGAETVTAPIGTPADTPVTDLTARVNALESQLSTMTGQIEQNQFRLRQFEDGFAAYKTATDARLRALEGGASTAPPTGTSAGTPTTMDEQVRATNTNRPLPTARPTTPTRSDAGKTGAVPATKDNARADRIAAVEKPSTADAGEDMYNYGYRLWEAKLYPEAEAQFKQLVKDYPQHRRVSRAQNMLGRALLDDGKPNLAVLAFYDNYRTQPKGDRAHESLYYLAQALTILKKPSTEICKVYDELTDVYPDKLSDAMKAGVAKGRTAQKCGK</sequence>
<feature type="signal peptide" evidence="2">
    <location>
        <begin position="1"/>
        <end position="21"/>
    </location>
</feature>
<feature type="compositionally biased region" description="Low complexity" evidence="1">
    <location>
        <begin position="128"/>
        <end position="145"/>
    </location>
</feature>
<feature type="compositionally biased region" description="Low complexity" evidence="1">
    <location>
        <begin position="153"/>
        <end position="169"/>
    </location>
</feature>
<protein>
    <submittedName>
        <fullName evidence="3">Tetratricopeptide repeat protein</fullName>
    </submittedName>
</protein>
<name>A0A974S3M7_9SPHN</name>
<dbReference type="EMBL" id="CP061035">
    <property type="protein sequence ID" value="QQV76601.1"/>
    <property type="molecule type" value="Genomic_DNA"/>
</dbReference>
<dbReference type="InterPro" id="IPR011990">
    <property type="entry name" value="TPR-like_helical_dom_sf"/>
</dbReference>
<dbReference type="Proteomes" id="UP000595894">
    <property type="component" value="Chromosome"/>
</dbReference>
<evidence type="ECO:0000256" key="2">
    <source>
        <dbReference type="SAM" id="SignalP"/>
    </source>
</evidence>
<dbReference type="SUPFAM" id="SSF48452">
    <property type="entry name" value="TPR-like"/>
    <property type="match status" value="1"/>
</dbReference>
<dbReference type="KEGG" id="sari:H5J25_14295"/>
<reference evidence="4" key="1">
    <citation type="submission" date="2020-09" db="EMBL/GenBank/DDBJ databases">
        <title>Sphingomonas sp., a new species isolated from pork steak.</title>
        <authorList>
            <person name="Heidler von Heilborn D."/>
        </authorList>
    </citation>
    <scope>NUCLEOTIDE SEQUENCE [LARGE SCALE GENOMIC DNA]</scope>
</reference>
<keyword evidence="4" id="KW-1185">Reference proteome</keyword>
<organism evidence="3 4">
    <name type="scientific">Sphingomonas aliaeris</name>
    <dbReference type="NCBI Taxonomy" id="2759526"/>
    <lineage>
        <taxon>Bacteria</taxon>
        <taxon>Pseudomonadati</taxon>
        <taxon>Pseudomonadota</taxon>
        <taxon>Alphaproteobacteria</taxon>
        <taxon>Sphingomonadales</taxon>
        <taxon>Sphingomonadaceae</taxon>
        <taxon>Sphingomonas</taxon>
    </lineage>
</organism>
<gene>
    <name evidence="3" type="ORF">H5J25_14295</name>
</gene>